<gene>
    <name evidence="2" type="ORF">SAMN05216195_117124</name>
</gene>
<dbReference type="Proteomes" id="UP000199028">
    <property type="component" value="Unassembled WGS sequence"/>
</dbReference>
<evidence type="ECO:0000256" key="1">
    <source>
        <dbReference type="SAM" id="MobiDB-lite"/>
    </source>
</evidence>
<dbReference type="AlphaFoldDB" id="A0A1H9XSW0"/>
<keyword evidence="3" id="KW-1185">Reference proteome</keyword>
<dbReference type="OrthoDB" id="5198515at2"/>
<accession>A0A1H9XSW0</accession>
<protein>
    <submittedName>
        <fullName evidence="2">Uncharacterized protein</fullName>
    </submittedName>
</protein>
<proteinExistence type="predicted"/>
<feature type="region of interest" description="Disordered" evidence="1">
    <location>
        <begin position="25"/>
        <end position="45"/>
    </location>
</feature>
<organism evidence="2 3">
    <name type="scientific">Lentzea flaviverrucosa</name>
    <dbReference type="NCBI Taxonomy" id="200379"/>
    <lineage>
        <taxon>Bacteria</taxon>
        <taxon>Bacillati</taxon>
        <taxon>Actinomycetota</taxon>
        <taxon>Actinomycetes</taxon>
        <taxon>Pseudonocardiales</taxon>
        <taxon>Pseudonocardiaceae</taxon>
        <taxon>Lentzea</taxon>
    </lineage>
</organism>
<sequence length="192" mass="22334">MTQYDATILDLARLRQFAQRVARQTTVRPSPEMTHQVSKSVPSTETRRAGFLGMRTEIVHTTKSVRVNEQVIGPYWILHSTNHHIETHARGKYTEYHEQNYWVLRTDGSLWTIWCWEEFTRWTDSTTRLETDRTAKEMTEDKVVRLDFADRSMEQGTHGRGTKIWGDREPGRRIHHAKGVGLSKALKSLLGT</sequence>
<evidence type="ECO:0000313" key="3">
    <source>
        <dbReference type="Proteomes" id="UP000199028"/>
    </source>
</evidence>
<dbReference type="EMBL" id="FOFT01000017">
    <property type="protein sequence ID" value="SES49254.1"/>
    <property type="molecule type" value="Genomic_DNA"/>
</dbReference>
<name>A0A1H9XSW0_9PSEU</name>
<evidence type="ECO:0000313" key="2">
    <source>
        <dbReference type="EMBL" id="SES49254.1"/>
    </source>
</evidence>
<feature type="compositionally biased region" description="Polar residues" evidence="1">
    <location>
        <begin position="25"/>
        <end position="44"/>
    </location>
</feature>
<dbReference type="RefSeq" id="WP_090071720.1">
    <property type="nucleotide sequence ID" value="NZ_FOFT01000017.1"/>
</dbReference>
<reference evidence="3" key="1">
    <citation type="submission" date="2016-10" db="EMBL/GenBank/DDBJ databases">
        <authorList>
            <person name="Varghese N."/>
            <person name="Submissions S."/>
        </authorList>
    </citation>
    <scope>NUCLEOTIDE SEQUENCE [LARGE SCALE GENOMIC DNA]</scope>
    <source>
        <strain evidence="3">CGMCC 4.578</strain>
    </source>
</reference>